<comment type="similarity">
    <text evidence="2">Belongs to the AB hydrolase superfamily. FUS2 hydrolase family.</text>
</comment>
<dbReference type="Gene3D" id="3.40.50.1820">
    <property type="entry name" value="alpha/beta hydrolase"/>
    <property type="match status" value="1"/>
</dbReference>
<dbReference type="PANTHER" id="PTHR22946:SF13">
    <property type="entry name" value="ALPHA_BETA HYDROLASE PSOB"/>
    <property type="match status" value="1"/>
</dbReference>
<keyword evidence="1" id="KW-0378">Hydrolase</keyword>
<keyword evidence="5" id="KW-1185">Reference proteome</keyword>
<sequence length="438" mass="48941">MFRLFKSDFFNFEALRLLSFTAHEGGEVAEFMAAVGQITDLDLESWYMVWIEAASKAEELAREAELSGNRVAARRAFFRASNYQRAAQFMLDGRKAATGQDPRMLYDSEAAISNFWRAVNLMDSSVRKLEVPYSPSGSDDDIIKLPAYLHLPHPSRRRAGTHLPLLFNTVGADATQEEIFYILPMTALELGYAVLTFEGPGQGIVIRRHNIPFRPDWEIIVSTVIDFTLAYLDSHPELPPIDRDRLALAGSSMGGYLSLRGAADARIKACVAIDPFYRMWDMLKGRVPDSAAQAFAVDSVVPESAWDGLSAVLGWWNVQTRWESGLTSWMLGATSTADMFRRMQTYTLEGHLARVQCPVFVTGARFSLYCQPEVSTERIYSELIGHGNKNVVKWIAEDPGQGGLQSKVGAFTVLNQKIFAWLDGVFGIDRKIQANNEV</sequence>
<accession>A0AAD9W973</accession>
<evidence type="ECO:0000256" key="2">
    <source>
        <dbReference type="ARBA" id="ARBA00038115"/>
    </source>
</evidence>
<comment type="caution">
    <text evidence="4">The sequence shown here is derived from an EMBL/GenBank/DDBJ whole genome shotgun (WGS) entry which is preliminary data.</text>
</comment>
<dbReference type="InterPro" id="IPR029058">
    <property type="entry name" value="AB_hydrolase_fold"/>
</dbReference>
<feature type="domain" description="AB hydrolase-1" evidence="3">
    <location>
        <begin position="188"/>
        <end position="361"/>
    </location>
</feature>
<dbReference type="InterPro" id="IPR050261">
    <property type="entry name" value="FrsA_esterase"/>
</dbReference>
<evidence type="ECO:0000259" key="3">
    <source>
        <dbReference type="Pfam" id="PF12697"/>
    </source>
</evidence>
<dbReference type="AlphaFoldDB" id="A0AAD9W973"/>
<gene>
    <name evidence="4" type="ORF">N8I77_005010</name>
</gene>
<organism evidence="4 5">
    <name type="scientific">Phomopsis amygdali</name>
    <name type="common">Fusicoccum amygdali</name>
    <dbReference type="NCBI Taxonomy" id="1214568"/>
    <lineage>
        <taxon>Eukaryota</taxon>
        <taxon>Fungi</taxon>
        <taxon>Dikarya</taxon>
        <taxon>Ascomycota</taxon>
        <taxon>Pezizomycotina</taxon>
        <taxon>Sordariomycetes</taxon>
        <taxon>Sordariomycetidae</taxon>
        <taxon>Diaporthales</taxon>
        <taxon>Diaporthaceae</taxon>
        <taxon>Diaporthe</taxon>
    </lineage>
</organism>
<evidence type="ECO:0000313" key="4">
    <source>
        <dbReference type="EMBL" id="KAK2611681.1"/>
    </source>
</evidence>
<protein>
    <recommendedName>
        <fullName evidence="3">AB hydrolase-1 domain-containing protein</fullName>
    </recommendedName>
</protein>
<dbReference type="PANTHER" id="PTHR22946">
    <property type="entry name" value="DIENELACTONE HYDROLASE DOMAIN-CONTAINING PROTEIN-RELATED"/>
    <property type="match status" value="1"/>
</dbReference>
<dbReference type="EMBL" id="JAUJFL010000002">
    <property type="protein sequence ID" value="KAK2611681.1"/>
    <property type="molecule type" value="Genomic_DNA"/>
</dbReference>
<dbReference type="Proteomes" id="UP001265746">
    <property type="component" value="Unassembled WGS sequence"/>
</dbReference>
<proteinExistence type="inferred from homology"/>
<dbReference type="GO" id="GO:0016787">
    <property type="term" value="F:hydrolase activity"/>
    <property type="evidence" value="ECO:0007669"/>
    <property type="project" value="UniProtKB-KW"/>
</dbReference>
<evidence type="ECO:0000313" key="5">
    <source>
        <dbReference type="Proteomes" id="UP001265746"/>
    </source>
</evidence>
<reference evidence="4" key="1">
    <citation type="submission" date="2023-06" db="EMBL/GenBank/DDBJ databases">
        <authorList>
            <person name="Noh H."/>
        </authorList>
    </citation>
    <scope>NUCLEOTIDE SEQUENCE</scope>
    <source>
        <strain evidence="4">DUCC20226</strain>
    </source>
</reference>
<dbReference type="InterPro" id="IPR000073">
    <property type="entry name" value="AB_hydrolase_1"/>
</dbReference>
<evidence type="ECO:0000256" key="1">
    <source>
        <dbReference type="ARBA" id="ARBA00022801"/>
    </source>
</evidence>
<name>A0AAD9W973_PHOAM</name>
<dbReference type="SUPFAM" id="SSF53474">
    <property type="entry name" value="alpha/beta-Hydrolases"/>
    <property type="match status" value="1"/>
</dbReference>
<dbReference type="Pfam" id="PF12697">
    <property type="entry name" value="Abhydrolase_6"/>
    <property type="match status" value="1"/>
</dbReference>
<dbReference type="Gene3D" id="1.20.1440.110">
    <property type="entry name" value="acylaminoacyl peptidase"/>
    <property type="match status" value="1"/>
</dbReference>